<dbReference type="InterPro" id="IPR001818">
    <property type="entry name" value="Pept_M10_metallopeptidase"/>
</dbReference>
<dbReference type="EMBL" id="DRGM01000059">
    <property type="protein sequence ID" value="HEA15899.1"/>
    <property type="molecule type" value="Genomic_DNA"/>
</dbReference>
<evidence type="ECO:0000259" key="7">
    <source>
        <dbReference type="SMART" id="SM00235"/>
    </source>
</evidence>
<keyword evidence="6" id="KW-0732">Signal</keyword>
<dbReference type="PRINTS" id="PR00138">
    <property type="entry name" value="MATRIXIN"/>
</dbReference>
<dbReference type="PANTHER" id="PTHR10201:SF323">
    <property type="entry name" value="MATRIX METALLOPROTEINASE-21"/>
    <property type="match status" value="1"/>
</dbReference>
<evidence type="ECO:0000256" key="3">
    <source>
        <dbReference type="ARBA" id="ARBA00022801"/>
    </source>
</evidence>
<keyword evidence="4" id="KW-0862">Zinc</keyword>
<dbReference type="InterPro" id="IPR002909">
    <property type="entry name" value="IPT_dom"/>
</dbReference>
<keyword evidence="3" id="KW-0378">Hydrolase</keyword>
<dbReference type="RefSeq" id="WP_304180485.1">
    <property type="nucleotide sequence ID" value="NZ_DRGM01000059.1"/>
</dbReference>
<evidence type="ECO:0000256" key="5">
    <source>
        <dbReference type="ARBA" id="ARBA00023049"/>
    </source>
</evidence>
<dbReference type="InterPro" id="IPR024079">
    <property type="entry name" value="MetalloPept_cat_dom_sf"/>
</dbReference>
<feature type="chain" id="PRO_5031293542" evidence="6">
    <location>
        <begin position="21"/>
        <end position="1486"/>
    </location>
</feature>
<dbReference type="Gene3D" id="2.60.120.380">
    <property type="match status" value="1"/>
</dbReference>
<evidence type="ECO:0000313" key="8">
    <source>
        <dbReference type="EMBL" id="HEA15899.1"/>
    </source>
</evidence>
<dbReference type="Proteomes" id="UP000886188">
    <property type="component" value="Unassembled WGS sequence"/>
</dbReference>
<gene>
    <name evidence="8" type="ORF">ENH88_05500</name>
</gene>
<dbReference type="InterPro" id="IPR014756">
    <property type="entry name" value="Ig_E-set"/>
</dbReference>
<name>A0A7V1CXA6_9GAMM</name>
<comment type="caution">
    <text evidence="8">The sequence shown here is derived from an EMBL/GenBank/DDBJ whole genome shotgun (WGS) entry which is preliminary data.</text>
</comment>
<proteinExistence type="predicted"/>
<dbReference type="SMART" id="SM00235">
    <property type="entry name" value="ZnMc"/>
    <property type="match status" value="1"/>
</dbReference>
<dbReference type="GO" id="GO:0006508">
    <property type="term" value="P:proteolysis"/>
    <property type="evidence" value="ECO:0007669"/>
    <property type="project" value="UniProtKB-KW"/>
</dbReference>
<organism evidence="8">
    <name type="scientific">Pseudoalteromonas prydzensis</name>
    <dbReference type="NCBI Taxonomy" id="182141"/>
    <lineage>
        <taxon>Bacteria</taxon>
        <taxon>Pseudomonadati</taxon>
        <taxon>Pseudomonadota</taxon>
        <taxon>Gammaproteobacteria</taxon>
        <taxon>Alteromonadales</taxon>
        <taxon>Pseudoalteromonadaceae</taxon>
        <taxon>Pseudoalteromonas</taxon>
    </lineage>
</organism>
<dbReference type="GO" id="GO:0008270">
    <property type="term" value="F:zinc ion binding"/>
    <property type="evidence" value="ECO:0007669"/>
    <property type="project" value="InterPro"/>
</dbReference>
<dbReference type="PANTHER" id="PTHR10201">
    <property type="entry name" value="MATRIX METALLOPROTEINASE"/>
    <property type="match status" value="1"/>
</dbReference>
<dbReference type="Gene3D" id="2.60.40.10">
    <property type="entry name" value="Immunoglobulins"/>
    <property type="match status" value="1"/>
</dbReference>
<evidence type="ECO:0000256" key="6">
    <source>
        <dbReference type="SAM" id="SignalP"/>
    </source>
</evidence>
<dbReference type="SUPFAM" id="SSF55486">
    <property type="entry name" value="Metalloproteases ('zincins'), catalytic domain"/>
    <property type="match status" value="1"/>
</dbReference>
<dbReference type="Pfam" id="PF00413">
    <property type="entry name" value="Peptidase_M10"/>
    <property type="match status" value="1"/>
</dbReference>
<keyword evidence="5 8" id="KW-0482">Metalloprotease</keyword>
<feature type="domain" description="Peptidase metallopeptidase" evidence="7">
    <location>
        <begin position="34"/>
        <end position="233"/>
    </location>
</feature>
<protein>
    <submittedName>
        <fullName evidence="8">Matrixin family metalloprotease</fullName>
    </submittedName>
</protein>
<dbReference type="Pfam" id="PF01833">
    <property type="entry name" value="TIG"/>
    <property type="match status" value="1"/>
</dbReference>
<dbReference type="GO" id="GO:0004222">
    <property type="term" value="F:metalloendopeptidase activity"/>
    <property type="evidence" value="ECO:0007669"/>
    <property type="project" value="InterPro"/>
</dbReference>
<reference evidence="8" key="1">
    <citation type="journal article" date="2020" name="mSystems">
        <title>Genome- and Community-Level Interaction Insights into Carbon Utilization and Element Cycling Functions of Hydrothermarchaeota in Hydrothermal Sediment.</title>
        <authorList>
            <person name="Zhou Z."/>
            <person name="Liu Y."/>
            <person name="Xu W."/>
            <person name="Pan J."/>
            <person name="Luo Z.H."/>
            <person name="Li M."/>
        </authorList>
    </citation>
    <scope>NUCLEOTIDE SEQUENCE [LARGE SCALE GENOMIC DNA]</scope>
    <source>
        <strain evidence="8">HyVt-346</strain>
    </source>
</reference>
<dbReference type="GO" id="GO:0031012">
    <property type="term" value="C:extracellular matrix"/>
    <property type="evidence" value="ECO:0007669"/>
    <property type="project" value="InterPro"/>
</dbReference>
<evidence type="ECO:0000256" key="4">
    <source>
        <dbReference type="ARBA" id="ARBA00022833"/>
    </source>
</evidence>
<sequence length="1486" mass="161734">MKTANWICRLLMLVTVSVSAGSPSYILNESNQLVPKLWHQNNLPYKWHLNERGYSPLEFSVVEQELQRAFLAWQTLTDSNVTFAYQGITQQSGGGVGSQLAASIDGVNVISFVNNEINFPETVLAVCNTSVFEAEITITESNYDLNGDGEGDIPVGLYPAGSIFNADIFFDGAKSFSQQSLHNTALHEIGHCLGLQHSSIEHSVMYPFADHDLARGAIIKKDDSSTLASYMEAPQVEQRYGTIRGKVLNGVTGTTVRGTHVYAVNSETLEKEVGTYSLAGGEYRLFLPVGKYFLKIEPLDATHPGLEAERLVSVVNPPDNTFFDREYFDLDESSYETEAEEPKLFDVTAGGDIADIDFYINEKVTSEFKFDLKKGLNYFGYPQNVPFGLTSHDLLQQLSAFIEVNRIERFNRDTGGFEFAFMLDGQPQGIKFDIQEGEGYLISSDTDGELIFPGATYCHEFELKKGLNLVGVTCPPANLDSYQFIQAIGSSEIIESIRYYDPAKKQHLETRYQGDQVIGDKFAVQHGFAVEIRMLADNGIFKLSKVDVSAPVINYISPGTALPRDYVLISGQGFIADPDQNIVLIGGQRLVVQSASHDSLLVQIPSDIKAGEYLLTVSANELTSNSVPLIVQAREQEEKEDGIHQLLSGMEVKGNISALGEQDIYTFVALAGSKVNINVSPLNSQLGLSLQLLNPNGGLLIKRSASSSEGEINLQNYQIKETGIYTIAVSAVSVGAYKLSISIDAPQGAARTSVLMGESQVAVKGTELKQAILLLVTDKRGQPVTNADVVLSQRMVENIPSSKDINILANALSTSSTKPMSSRIQNSPQVAAGDTYLKTLKSDNYGLIGVSVAVPDLTRDFQIVVKVPSFPDIDPIRLDVKVIDEPIAQIKIDKTEQNCGSKCPVGAELPEPWRATFLDDEGSGVKGVPVEWLVISGGGKLGEKSGETSQTRIKLESDASGKVEVFHKLGEKLYLNKDVSDLDETLVKSPQVVMMSVPGQSAPVVFTVDVKAGRVATVTSSRATDLQETLLTKSINSLGLQAKDSFGNPVANAQVSVLSPTPDSGIEITPGYIDGAQLTGHQTNERGIWLGSISVGLVVPTIDEFGNKDTVGLAEAYSLNLQLGSQNIGFKLDVDMGPVLAVERATGSALIGQPLAEPLVFKPHGFMRTLKVDPSQVVGSDSVKLNNVSIRRSYSGNVEDYGWKHYESAFIFYDINRSDFSEIRRIRSKGDEIHFSVLGEQDMGVEIEAVDTRLSCEEVIYTSEIPYCSGVFQSRAYREREGAVNVNNVGHFSTRKPIVIKAVIPNFSHGVLVGSTRVSPEPDSKPSVLWWNVAKESYIKDLTGVAWIYPQPISLSFVIDDSFVGANGSTSVYPGIKAVSGIDLDKLNIAMPDGSVINGLNIQDSLKLNQAPNYARLWLDHHQISHLNDDVIASSPEYFQLIYEPKSSALSEGVNTIKLGIADSAGNIATEVSCSFTYPTSIQCQE</sequence>
<dbReference type="SUPFAM" id="SSF81296">
    <property type="entry name" value="E set domains"/>
    <property type="match status" value="1"/>
</dbReference>
<dbReference type="Gene3D" id="3.40.390.10">
    <property type="entry name" value="Collagenase (Catalytic Domain)"/>
    <property type="match status" value="1"/>
</dbReference>
<dbReference type="InterPro" id="IPR006026">
    <property type="entry name" value="Peptidase_Metallo"/>
</dbReference>
<dbReference type="InterPro" id="IPR013783">
    <property type="entry name" value="Ig-like_fold"/>
</dbReference>
<evidence type="ECO:0000256" key="1">
    <source>
        <dbReference type="ARBA" id="ARBA00022670"/>
    </source>
</evidence>
<evidence type="ECO:0000256" key="2">
    <source>
        <dbReference type="ARBA" id="ARBA00022723"/>
    </source>
</evidence>
<keyword evidence="1" id="KW-0645">Protease</keyword>
<accession>A0A7V1CXA6</accession>
<dbReference type="InterPro" id="IPR021190">
    <property type="entry name" value="Pept_M10A"/>
</dbReference>
<feature type="signal peptide" evidence="6">
    <location>
        <begin position="1"/>
        <end position="20"/>
    </location>
</feature>
<keyword evidence="2" id="KW-0479">Metal-binding</keyword>